<dbReference type="Gene3D" id="1.10.150.240">
    <property type="entry name" value="Putative phosphatase, domain 2"/>
    <property type="match status" value="1"/>
</dbReference>
<dbReference type="Pfam" id="PF00702">
    <property type="entry name" value="Hydrolase"/>
    <property type="match status" value="1"/>
</dbReference>
<dbReference type="SUPFAM" id="SSF56784">
    <property type="entry name" value="HAD-like"/>
    <property type="match status" value="1"/>
</dbReference>
<organism evidence="1 2">
    <name type="scientific">Winogradskyella echinorum</name>
    <dbReference type="NCBI Taxonomy" id="538189"/>
    <lineage>
        <taxon>Bacteria</taxon>
        <taxon>Pseudomonadati</taxon>
        <taxon>Bacteroidota</taxon>
        <taxon>Flavobacteriia</taxon>
        <taxon>Flavobacteriales</taxon>
        <taxon>Flavobacteriaceae</taxon>
        <taxon>Winogradskyella</taxon>
    </lineage>
</organism>
<dbReference type="InterPro" id="IPR023214">
    <property type="entry name" value="HAD_sf"/>
</dbReference>
<dbReference type="PANTHER" id="PTHR43611">
    <property type="entry name" value="ALPHA-D-GLUCOSE 1-PHOSPHATE PHOSPHATASE"/>
    <property type="match status" value="1"/>
</dbReference>
<accession>A0ABR6Y5N9</accession>
<evidence type="ECO:0000313" key="2">
    <source>
        <dbReference type="Proteomes" id="UP000607435"/>
    </source>
</evidence>
<protein>
    <submittedName>
        <fullName evidence="1">HAD family phosphatase</fullName>
    </submittedName>
</protein>
<dbReference type="InterPro" id="IPR023198">
    <property type="entry name" value="PGP-like_dom2"/>
</dbReference>
<keyword evidence="2" id="KW-1185">Reference proteome</keyword>
<dbReference type="SFLD" id="SFLDG01129">
    <property type="entry name" value="C1.5:_HAD__Beta-PGM__Phosphata"/>
    <property type="match status" value="1"/>
</dbReference>
<dbReference type="SFLD" id="SFLDS00003">
    <property type="entry name" value="Haloacid_Dehalogenase"/>
    <property type="match status" value="1"/>
</dbReference>
<dbReference type="InterPro" id="IPR036412">
    <property type="entry name" value="HAD-like_sf"/>
</dbReference>
<dbReference type="Proteomes" id="UP000607435">
    <property type="component" value="Unassembled WGS sequence"/>
</dbReference>
<proteinExistence type="predicted"/>
<sequence>MIKTLIFDFGDVFINLDKQGAMQNALNLFNLEFFEADMVETNMQYEIGRISTSEFIAFYKSMFQNLNETDIVNAWNYIIKDFPEYRLDFIKNLAQEKEFKLILLSNTNDLHIDFIKHNVPFYDDFKNCFDVFYLSQEIHLRKPNADIFEFVLKENNLIANDCLFIDDTKENTDTADRLGLHTWNIDETSEDVIDLFKIKKERF</sequence>
<dbReference type="Gene3D" id="3.40.50.1000">
    <property type="entry name" value="HAD superfamily/HAD-like"/>
    <property type="match status" value="1"/>
</dbReference>
<evidence type="ECO:0000313" key="1">
    <source>
        <dbReference type="EMBL" id="MBC3848042.1"/>
    </source>
</evidence>
<comment type="caution">
    <text evidence="1">The sequence shown here is derived from an EMBL/GenBank/DDBJ whole genome shotgun (WGS) entry which is preliminary data.</text>
</comment>
<dbReference type="CDD" id="cd02603">
    <property type="entry name" value="HAD_sEH-N_like"/>
    <property type="match status" value="1"/>
</dbReference>
<dbReference type="RefSeq" id="WP_186847141.1">
    <property type="nucleotide sequence ID" value="NZ_JACOME010000008.1"/>
</dbReference>
<reference evidence="1 2" key="1">
    <citation type="submission" date="2020-08" db="EMBL/GenBank/DDBJ databases">
        <title>Winogradskyella ouciana sp. nov., isolated from the hadal seawater of the Mariana Trench.</title>
        <authorList>
            <person name="He X."/>
        </authorList>
    </citation>
    <scope>NUCLEOTIDE SEQUENCE [LARGE SCALE GENOMIC DNA]</scope>
    <source>
        <strain evidence="1 2">KCTC 22026</strain>
    </source>
</reference>
<dbReference type="InterPro" id="IPR006439">
    <property type="entry name" value="HAD-SF_hydro_IA"/>
</dbReference>
<gene>
    <name evidence="1" type="ORF">H6H04_16725</name>
</gene>
<dbReference type="NCBIfam" id="TIGR01509">
    <property type="entry name" value="HAD-SF-IA-v3"/>
    <property type="match status" value="1"/>
</dbReference>
<name>A0ABR6Y5N9_9FLAO</name>
<dbReference type="PANTHER" id="PTHR43611:SF3">
    <property type="entry name" value="FLAVIN MONONUCLEOTIDE HYDROLASE 1, CHLOROPLATIC"/>
    <property type="match status" value="1"/>
</dbReference>
<dbReference type="EMBL" id="JACOME010000008">
    <property type="protein sequence ID" value="MBC3848042.1"/>
    <property type="molecule type" value="Genomic_DNA"/>
</dbReference>